<protein>
    <submittedName>
        <fullName evidence="3">Fatty acid desaturase</fullName>
    </submittedName>
</protein>
<dbReference type="EMBL" id="JAVRIC010000025">
    <property type="protein sequence ID" value="MDT0498696.1"/>
    <property type="molecule type" value="Genomic_DNA"/>
</dbReference>
<feature type="transmembrane region" description="Helical" evidence="1">
    <location>
        <begin position="222"/>
        <end position="244"/>
    </location>
</feature>
<comment type="caution">
    <text evidence="3">The sequence shown here is derived from an EMBL/GenBank/DDBJ whole genome shotgun (WGS) entry which is preliminary data.</text>
</comment>
<gene>
    <name evidence="3" type="ORF">RM530_15205</name>
</gene>
<feature type="transmembrane region" description="Helical" evidence="1">
    <location>
        <begin position="184"/>
        <end position="202"/>
    </location>
</feature>
<sequence length="361" mass="41248">MQEHKRNAQTMTTQDRINAIKSEVTAAGNEWRRRLPWLRHNDAIGSAILLLSLSGMIASGWLYLAGAIAWWLCIPVTAFFASLTHELEHDLIHRIYFRGNAFAHNLMMGLVWLARPSTINPWIRRNLHLNHHKHSGTATDIEERAITNGEPWRLLRLLMVGDNIMSLILRVLRLRDRELRRRLMLRGFASYFPLGWLNWGSWYAFVGFHLIDGAARIAGTPIAWSAGTMSAFGVIDAVVVVLVAPNVLRTFCLHFVSSNMHYYGDVEDGNVLQQTQVLNPWWLLPAQLFCFNFGSTHGIHHFVVREPFYIRQLTAARAHKVMREMGVRFNDLGTFRRANRYGVDERASRESVEPGANTANA</sequence>
<reference evidence="3 4" key="1">
    <citation type="submission" date="2023-09" db="EMBL/GenBank/DDBJ databases">
        <authorList>
            <person name="Rey-Velasco X."/>
        </authorList>
    </citation>
    <scope>NUCLEOTIDE SEQUENCE [LARGE SCALE GENOMIC DNA]</scope>
    <source>
        <strain evidence="3 4">W345</strain>
    </source>
</reference>
<dbReference type="RefSeq" id="WP_311366109.1">
    <property type="nucleotide sequence ID" value="NZ_JAVRIC010000025.1"/>
</dbReference>
<organism evidence="3 4">
    <name type="scientific">Banduia mediterranea</name>
    <dbReference type="NCBI Taxonomy" id="3075609"/>
    <lineage>
        <taxon>Bacteria</taxon>
        <taxon>Pseudomonadati</taxon>
        <taxon>Pseudomonadota</taxon>
        <taxon>Gammaproteobacteria</taxon>
        <taxon>Nevskiales</taxon>
        <taxon>Algiphilaceae</taxon>
        <taxon>Banduia</taxon>
    </lineage>
</organism>
<dbReference type="Proteomes" id="UP001254608">
    <property type="component" value="Unassembled WGS sequence"/>
</dbReference>
<feature type="transmembrane region" description="Helical" evidence="1">
    <location>
        <begin position="95"/>
        <end position="114"/>
    </location>
</feature>
<accession>A0ABU2WLD1</accession>
<dbReference type="InterPro" id="IPR005804">
    <property type="entry name" value="FA_desaturase_dom"/>
</dbReference>
<keyword evidence="1" id="KW-0472">Membrane</keyword>
<keyword evidence="4" id="KW-1185">Reference proteome</keyword>
<evidence type="ECO:0000259" key="2">
    <source>
        <dbReference type="Pfam" id="PF00487"/>
    </source>
</evidence>
<proteinExistence type="predicted"/>
<feature type="transmembrane region" description="Helical" evidence="1">
    <location>
        <begin position="68"/>
        <end position="83"/>
    </location>
</feature>
<keyword evidence="1" id="KW-0812">Transmembrane</keyword>
<dbReference type="Pfam" id="PF00487">
    <property type="entry name" value="FA_desaturase"/>
    <property type="match status" value="1"/>
</dbReference>
<name>A0ABU2WLD1_9GAMM</name>
<feature type="domain" description="Fatty acid desaturase" evidence="2">
    <location>
        <begin position="68"/>
        <end position="331"/>
    </location>
</feature>
<keyword evidence="1" id="KW-1133">Transmembrane helix</keyword>
<evidence type="ECO:0000256" key="1">
    <source>
        <dbReference type="SAM" id="Phobius"/>
    </source>
</evidence>
<evidence type="ECO:0000313" key="3">
    <source>
        <dbReference type="EMBL" id="MDT0498696.1"/>
    </source>
</evidence>
<evidence type="ECO:0000313" key="4">
    <source>
        <dbReference type="Proteomes" id="UP001254608"/>
    </source>
</evidence>